<dbReference type="SUPFAM" id="SSF50978">
    <property type="entry name" value="WD40 repeat-like"/>
    <property type="match status" value="1"/>
</dbReference>
<keyword evidence="2" id="KW-1185">Reference proteome</keyword>
<reference evidence="1" key="1">
    <citation type="submission" date="2023-06" db="EMBL/GenBank/DDBJ databases">
        <title>Survivors Of The Sea: Transcriptome response of Skeletonema marinoi to long-term dormancy.</title>
        <authorList>
            <person name="Pinder M.I.M."/>
            <person name="Kourtchenko O."/>
            <person name="Robertson E.K."/>
            <person name="Larsson T."/>
            <person name="Maumus F."/>
            <person name="Osuna-Cruz C.M."/>
            <person name="Vancaester E."/>
            <person name="Stenow R."/>
            <person name="Vandepoele K."/>
            <person name="Ploug H."/>
            <person name="Bruchert V."/>
            <person name="Godhe A."/>
            <person name="Topel M."/>
        </authorList>
    </citation>
    <scope>NUCLEOTIDE SEQUENCE</scope>
    <source>
        <strain evidence="1">R05AC</strain>
    </source>
</reference>
<organism evidence="1 2">
    <name type="scientific">Skeletonema marinoi</name>
    <dbReference type="NCBI Taxonomy" id="267567"/>
    <lineage>
        <taxon>Eukaryota</taxon>
        <taxon>Sar</taxon>
        <taxon>Stramenopiles</taxon>
        <taxon>Ochrophyta</taxon>
        <taxon>Bacillariophyta</taxon>
        <taxon>Coscinodiscophyceae</taxon>
        <taxon>Thalassiosirophycidae</taxon>
        <taxon>Thalassiosirales</taxon>
        <taxon>Skeletonemataceae</taxon>
        <taxon>Skeletonema</taxon>
        <taxon>Skeletonema marinoi-dohrnii complex</taxon>
    </lineage>
</organism>
<protein>
    <submittedName>
        <fullName evidence="1">Uncharacterized protein</fullName>
    </submittedName>
</protein>
<gene>
    <name evidence="1" type="ORF">QTG54_002503</name>
</gene>
<sequence>MSLAGQKHPRDDLDQLEETMICLYDLYAGDLSEKMLSYASIDDLCKFDTLSKKFQPLAESRWRELVYEETGMKNGKADWVKYKSFLREPISVELVDEADYGYGTTFAGTPRVTTNGSILVMTTDDTSDNLEERTYPSSESEVICVRDGYSLNFSRLVSSPIRSWMLAICGRIGSEIIIASNCIQVAAIRGNDTQIISRVGLPQPGNGFPLLGCETHLIICIDNCLKLYRVETDTASEELLSFKQSVMAARQNGPQPQDVFDVPISISWGSDKSSFVYCHDTGISIWSLDVANDTLDQVKFIDVAGDDEDIQIDNVALGDDYIIGSSTDRDIHVWDRSTGEKLPNVLCDIEEEDDRLSPDDIIRELQLWCHGHILISSSHLGNKLCIWNVKSGDLLKDHSLELDELPDGNDLTDLAFLPHLNGFLLVTSHLTTFIAFPTNKRQESMAKSMKRREERIKRVLLFGVGEDFHAHSSASDSDSW</sequence>
<dbReference type="AlphaFoldDB" id="A0AAD8YIF9"/>
<dbReference type="InterPro" id="IPR015943">
    <property type="entry name" value="WD40/YVTN_repeat-like_dom_sf"/>
</dbReference>
<evidence type="ECO:0000313" key="1">
    <source>
        <dbReference type="EMBL" id="KAK1747159.1"/>
    </source>
</evidence>
<dbReference type="Proteomes" id="UP001224775">
    <property type="component" value="Unassembled WGS sequence"/>
</dbReference>
<dbReference type="InterPro" id="IPR036322">
    <property type="entry name" value="WD40_repeat_dom_sf"/>
</dbReference>
<name>A0AAD8YIF9_9STRA</name>
<evidence type="ECO:0000313" key="2">
    <source>
        <dbReference type="Proteomes" id="UP001224775"/>
    </source>
</evidence>
<dbReference type="Gene3D" id="2.130.10.10">
    <property type="entry name" value="YVTN repeat-like/Quinoprotein amine dehydrogenase"/>
    <property type="match status" value="1"/>
</dbReference>
<accession>A0AAD8YIF9</accession>
<proteinExistence type="predicted"/>
<dbReference type="EMBL" id="JATAAI010000003">
    <property type="protein sequence ID" value="KAK1747159.1"/>
    <property type="molecule type" value="Genomic_DNA"/>
</dbReference>
<comment type="caution">
    <text evidence="1">The sequence shown here is derived from an EMBL/GenBank/DDBJ whole genome shotgun (WGS) entry which is preliminary data.</text>
</comment>